<feature type="domain" description="Myb/SANT-like DNA-binding" evidence="8">
    <location>
        <begin position="46"/>
        <end position="94"/>
    </location>
</feature>
<reference evidence="9" key="1">
    <citation type="journal article" date="2019" name="Science">
        <title>Mutation of a bHLH transcription factor allowed almond domestication.</title>
        <authorList>
            <person name="Sanchez-Perez R."/>
            <person name="Pavan S."/>
            <person name="Mazzeo R."/>
            <person name="Moldovan C."/>
            <person name="Aiese Cigliano R."/>
            <person name="Del Cueto J."/>
            <person name="Ricciardi F."/>
            <person name="Lotti C."/>
            <person name="Ricciardi L."/>
            <person name="Dicenta F."/>
            <person name="Lopez-Marques R.L."/>
            <person name="Lindberg Moller B."/>
        </authorList>
    </citation>
    <scope>NUCLEOTIDE SEQUENCE</scope>
</reference>
<dbReference type="Pfam" id="PF13837">
    <property type="entry name" value="Myb_DNA-bind_4"/>
    <property type="match status" value="1"/>
</dbReference>
<organism evidence="9">
    <name type="scientific">Prunus dulcis</name>
    <name type="common">Almond</name>
    <name type="synonym">Amygdalus dulcis</name>
    <dbReference type="NCBI Taxonomy" id="3755"/>
    <lineage>
        <taxon>Eukaryota</taxon>
        <taxon>Viridiplantae</taxon>
        <taxon>Streptophyta</taxon>
        <taxon>Embryophyta</taxon>
        <taxon>Tracheophyta</taxon>
        <taxon>Spermatophyta</taxon>
        <taxon>Magnoliopsida</taxon>
        <taxon>eudicotyledons</taxon>
        <taxon>Gunneridae</taxon>
        <taxon>Pentapetalae</taxon>
        <taxon>rosids</taxon>
        <taxon>fabids</taxon>
        <taxon>Rosales</taxon>
        <taxon>Rosaceae</taxon>
        <taxon>Amygdaloideae</taxon>
        <taxon>Amygdaleae</taxon>
        <taxon>Prunus</taxon>
    </lineage>
</organism>
<keyword evidence="3" id="KW-0805">Transcription regulation</keyword>
<gene>
    <name evidence="9" type="ORF">Prudu_021214</name>
</gene>
<sequence>MVDVPAPDSSSTMLAAGSSSGEGVVGQEDKDGRVDDLGDRNLYGGNRWPRQQTLALLKIRSQMDAAFRDSSLKAPLWEDVSRKLGELGYYRSAEMQGEIRKRL</sequence>
<evidence type="ECO:0000256" key="2">
    <source>
        <dbReference type="ARBA" id="ARBA00022737"/>
    </source>
</evidence>
<evidence type="ECO:0000256" key="5">
    <source>
        <dbReference type="ARBA" id="ARBA00023163"/>
    </source>
</evidence>
<proteinExistence type="predicted"/>
<dbReference type="PANTHER" id="PTHR21654">
    <property type="entry name" value="FI21293P1"/>
    <property type="match status" value="1"/>
</dbReference>
<evidence type="ECO:0000256" key="7">
    <source>
        <dbReference type="SAM" id="MobiDB-lite"/>
    </source>
</evidence>
<dbReference type="FunFam" id="1.10.10.60:FF:000061">
    <property type="entry name" value="Trihelix transcription factor GT-2"/>
    <property type="match status" value="1"/>
</dbReference>
<accession>A0A4Y1RWV5</accession>
<feature type="compositionally biased region" description="Low complexity" evidence="7">
    <location>
        <begin position="9"/>
        <end position="26"/>
    </location>
</feature>
<dbReference type="EMBL" id="AP019304">
    <property type="protein sequence ID" value="BBH08879.1"/>
    <property type="molecule type" value="Genomic_DNA"/>
</dbReference>
<keyword evidence="5" id="KW-0804">Transcription</keyword>
<keyword evidence="4 9" id="KW-0238">DNA-binding</keyword>
<dbReference type="AlphaFoldDB" id="A0A4Y1RWV5"/>
<evidence type="ECO:0000256" key="4">
    <source>
        <dbReference type="ARBA" id="ARBA00023125"/>
    </source>
</evidence>
<name>A0A4Y1RWV5_PRUDU</name>
<dbReference type="InterPro" id="IPR044822">
    <property type="entry name" value="Myb_DNA-bind_4"/>
</dbReference>
<comment type="subcellular location">
    <subcellularLocation>
        <location evidence="1">Nucleus</location>
    </subcellularLocation>
</comment>
<evidence type="ECO:0000256" key="6">
    <source>
        <dbReference type="ARBA" id="ARBA00023242"/>
    </source>
</evidence>
<evidence type="ECO:0000259" key="8">
    <source>
        <dbReference type="Pfam" id="PF13837"/>
    </source>
</evidence>
<protein>
    <submittedName>
        <fullName evidence="9">Duplicated homeodomain-like superfamily protein</fullName>
    </submittedName>
</protein>
<evidence type="ECO:0000256" key="1">
    <source>
        <dbReference type="ARBA" id="ARBA00004123"/>
    </source>
</evidence>
<dbReference type="GO" id="GO:0005634">
    <property type="term" value="C:nucleus"/>
    <property type="evidence" value="ECO:0007669"/>
    <property type="project" value="UniProtKB-SubCell"/>
</dbReference>
<feature type="region of interest" description="Disordered" evidence="7">
    <location>
        <begin position="1"/>
        <end position="44"/>
    </location>
</feature>
<keyword evidence="2" id="KW-0677">Repeat</keyword>
<dbReference type="PANTHER" id="PTHR21654:SF73">
    <property type="entry name" value="TRIHELIX TRANSCRIPTION FACTOR GT-2"/>
    <property type="match status" value="1"/>
</dbReference>
<dbReference type="CDD" id="cd12203">
    <property type="entry name" value="GT1"/>
    <property type="match status" value="1"/>
</dbReference>
<dbReference type="GO" id="GO:0006355">
    <property type="term" value="P:regulation of DNA-templated transcription"/>
    <property type="evidence" value="ECO:0007669"/>
    <property type="project" value="UniProtKB-ARBA"/>
</dbReference>
<dbReference type="GO" id="GO:0003677">
    <property type="term" value="F:DNA binding"/>
    <property type="evidence" value="ECO:0007669"/>
    <property type="project" value="UniProtKB-KW"/>
</dbReference>
<keyword evidence="9" id="KW-0371">Homeobox</keyword>
<keyword evidence="6" id="KW-0539">Nucleus</keyword>
<feature type="compositionally biased region" description="Basic and acidic residues" evidence="7">
    <location>
        <begin position="27"/>
        <end position="39"/>
    </location>
</feature>
<evidence type="ECO:0000313" key="9">
    <source>
        <dbReference type="EMBL" id="BBH08879.1"/>
    </source>
</evidence>
<dbReference type="Gene3D" id="1.10.10.60">
    <property type="entry name" value="Homeodomain-like"/>
    <property type="match status" value="1"/>
</dbReference>
<evidence type="ECO:0000256" key="3">
    <source>
        <dbReference type="ARBA" id="ARBA00023015"/>
    </source>
</evidence>